<keyword evidence="2" id="KW-1185">Reference proteome</keyword>
<dbReference type="GeneID" id="94374659"/>
<dbReference type="Proteomes" id="UP000824334">
    <property type="component" value="Chromosome"/>
</dbReference>
<reference evidence="1 2" key="1">
    <citation type="submission" date="2021-07" db="EMBL/GenBank/DDBJ databases">
        <title>Isolation and characterization of bacteria from a gold mining with a capacity of golden bioaccumulation.</title>
        <authorList>
            <person name="Yang X.J."/>
        </authorList>
    </citation>
    <scope>NUCLEOTIDE SEQUENCE [LARGE SCALE GENOMIC DNA]</scope>
    <source>
        <strain evidence="1 2">Au29</strain>
    </source>
</reference>
<organism evidence="1 2">
    <name type="scientific">Brevundimonas nasdae</name>
    <dbReference type="NCBI Taxonomy" id="172043"/>
    <lineage>
        <taxon>Bacteria</taxon>
        <taxon>Pseudomonadati</taxon>
        <taxon>Pseudomonadota</taxon>
        <taxon>Alphaproteobacteria</taxon>
        <taxon>Caulobacterales</taxon>
        <taxon>Caulobacteraceae</taxon>
        <taxon>Brevundimonas</taxon>
    </lineage>
</organism>
<dbReference type="EMBL" id="CP080034">
    <property type="protein sequence ID" value="QYC11387.1"/>
    <property type="molecule type" value="Genomic_DNA"/>
</dbReference>
<proteinExistence type="predicted"/>
<evidence type="ECO:0000313" key="1">
    <source>
        <dbReference type="EMBL" id="QYC11387.1"/>
    </source>
</evidence>
<protein>
    <submittedName>
        <fullName evidence="1">Uncharacterized protein</fullName>
    </submittedName>
</protein>
<name>A0ABX8TMZ4_9CAUL</name>
<evidence type="ECO:0000313" key="2">
    <source>
        <dbReference type="Proteomes" id="UP000824334"/>
    </source>
</evidence>
<dbReference type="RefSeq" id="WP_219353973.1">
    <property type="nucleotide sequence ID" value="NZ_CP080034.1"/>
</dbReference>
<accession>A0ABX8TMZ4</accession>
<sequence length="135" mass="14426">MLQPDAPAVLGFGAFSLFAVLGGLVLLVGADHAAPGCTGPEVKRCDYVEAAKSAMESHPDRHFRSDLGFEVIEMGSSVRVQQYLPDGDRSLFEGPAMLIDRKSCRPCKVEVRTSIGDDAAKRFTRFPPSAVGGLS</sequence>
<gene>
    <name evidence="1" type="ORF">KWG56_05235</name>
</gene>